<sequence>MSCHICSRSPDPRLPFYCPTCARTELYQLRIENARVLLEKESAGQQIGNAAAYGHIQAAHFKPSSVPLGQKEQNDDDATTRRRWAIQTFTSRQAESSAKTRVMADKIKILRSKIKDKRLEISQRKLTLARRYSDAESARYQLAERETALLTGIQNNIKRTDHLWHSLHNKTAESRIFLCREAANIYGLRQKIRKKDDELKETFLIGDVPVLDLRDMNGKSYLLLSCYCRILILNIGSTPTQISTSLSNIAYLLVLISHYLSLRLPAEITLPHRNYPTPTIYAPSGSYLSREFELRASPFQSLSSSPSASRAGDSRSYFPRPRPLCIDKNLPKLAREDSGTYALFLEGVTLLAWNVSWLCRTQGLNLASDSWEEVCDIGKNMWQLLVAPPAQASTFMKAFAGRDIQSKIKAAKDPPKTIIQRTKSFPMLGHYSHGTVHSFLGASEGTDFMRTWRLPTPTKIVDKLKSTLLGEMASAEWELLEKREWDDESQEPPPSPIRETSELGPNNNNSNHTTITKTRAPERDTSLGPEALNERTSTSRLKGTSGWTKLRSR</sequence>
<dbReference type="AlphaFoldDB" id="A0A1L9RA80"/>
<dbReference type="InterPro" id="IPR018791">
    <property type="entry name" value="UV_resistance/autophagy_Atg14"/>
</dbReference>
<dbReference type="GO" id="GO:0000149">
    <property type="term" value="F:SNARE binding"/>
    <property type="evidence" value="ECO:0007669"/>
    <property type="project" value="TreeGrafter"/>
</dbReference>
<dbReference type="GO" id="GO:0035493">
    <property type="term" value="P:SNARE complex assembly"/>
    <property type="evidence" value="ECO:0007669"/>
    <property type="project" value="TreeGrafter"/>
</dbReference>
<organism evidence="5 6">
    <name type="scientific">Aspergillus wentii DTO 134E9</name>
    <dbReference type="NCBI Taxonomy" id="1073089"/>
    <lineage>
        <taxon>Eukaryota</taxon>
        <taxon>Fungi</taxon>
        <taxon>Dikarya</taxon>
        <taxon>Ascomycota</taxon>
        <taxon>Pezizomycotina</taxon>
        <taxon>Eurotiomycetes</taxon>
        <taxon>Eurotiomycetidae</taxon>
        <taxon>Eurotiales</taxon>
        <taxon>Aspergillaceae</taxon>
        <taxon>Aspergillus</taxon>
        <taxon>Aspergillus subgen. Cremei</taxon>
    </lineage>
</organism>
<dbReference type="VEuPathDB" id="FungiDB:ASPWEDRAFT_118150"/>
<dbReference type="Proteomes" id="UP000184383">
    <property type="component" value="Unassembled WGS sequence"/>
</dbReference>
<accession>A0A1L9RA80</accession>
<name>A0A1L9RA80_ASPWE</name>
<proteinExistence type="inferred from homology"/>
<feature type="compositionally biased region" description="Polar residues" evidence="4">
    <location>
        <begin position="503"/>
        <end position="517"/>
    </location>
</feature>
<reference evidence="6" key="1">
    <citation type="journal article" date="2017" name="Genome Biol.">
        <title>Comparative genomics reveals high biological diversity and specific adaptations in the industrially and medically important fungal genus Aspergillus.</title>
        <authorList>
            <person name="de Vries R.P."/>
            <person name="Riley R."/>
            <person name="Wiebenga A."/>
            <person name="Aguilar-Osorio G."/>
            <person name="Amillis S."/>
            <person name="Uchima C.A."/>
            <person name="Anderluh G."/>
            <person name="Asadollahi M."/>
            <person name="Askin M."/>
            <person name="Barry K."/>
            <person name="Battaglia E."/>
            <person name="Bayram O."/>
            <person name="Benocci T."/>
            <person name="Braus-Stromeyer S.A."/>
            <person name="Caldana C."/>
            <person name="Canovas D."/>
            <person name="Cerqueira G.C."/>
            <person name="Chen F."/>
            <person name="Chen W."/>
            <person name="Choi C."/>
            <person name="Clum A."/>
            <person name="Dos Santos R.A."/>
            <person name="Damasio A.R."/>
            <person name="Diallinas G."/>
            <person name="Emri T."/>
            <person name="Fekete E."/>
            <person name="Flipphi M."/>
            <person name="Freyberg S."/>
            <person name="Gallo A."/>
            <person name="Gournas C."/>
            <person name="Habgood R."/>
            <person name="Hainaut M."/>
            <person name="Harispe M.L."/>
            <person name="Henrissat B."/>
            <person name="Hilden K.S."/>
            <person name="Hope R."/>
            <person name="Hossain A."/>
            <person name="Karabika E."/>
            <person name="Karaffa L."/>
            <person name="Karanyi Z."/>
            <person name="Krasevec N."/>
            <person name="Kuo A."/>
            <person name="Kusch H."/>
            <person name="LaButti K."/>
            <person name="Lagendijk E.L."/>
            <person name="Lapidus A."/>
            <person name="Levasseur A."/>
            <person name="Lindquist E."/>
            <person name="Lipzen A."/>
            <person name="Logrieco A.F."/>
            <person name="MacCabe A."/>
            <person name="Maekelae M.R."/>
            <person name="Malavazi I."/>
            <person name="Melin P."/>
            <person name="Meyer V."/>
            <person name="Mielnichuk N."/>
            <person name="Miskei M."/>
            <person name="Molnar A.P."/>
            <person name="Mule G."/>
            <person name="Ngan C.Y."/>
            <person name="Orejas M."/>
            <person name="Orosz E."/>
            <person name="Ouedraogo J.P."/>
            <person name="Overkamp K.M."/>
            <person name="Park H.-S."/>
            <person name="Perrone G."/>
            <person name="Piumi F."/>
            <person name="Punt P.J."/>
            <person name="Ram A.F."/>
            <person name="Ramon A."/>
            <person name="Rauscher S."/>
            <person name="Record E."/>
            <person name="Riano-Pachon D.M."/>
            <person name="Robert V."/>
            <person name="Roehrig J."/>
            <person name="Ruller R."/>
            <person name="Salamov A."/>
            <person name="Salih N.S."/>
            <person name="Samson R.A."/>
            <person name="Sandor E."/>
            <person name="Sanguinetti M."/>
            <person name="Schuetze T."/>
            <person name="Sepcic K."/>
            <person name="Shelest E."/>
            <person name="Sherlock G."/>
            <person name="Sophianopoulou V."/>
            <person name="Squina F.M."/>
            <person name="Sun H."/>
            <person name="Susca A."/>
            <person name="Todd R.B."/>
            <person name="Tsang A."/>
            <person name="Unkles S.E."/>
            <person name="van de Wiele N."/>
            <person name="van Rossen-Uffink D."/>
            <person name="Oliveira J.V."/>
            <person name="Vesth T.C."/>
            <person name="Visser J."/>
            <person name="Yu J.-H."/>
            <person name="Zhou M."/>
            <person name="Andersen M.R."/>
            <person name="Archer D.B."/>
            <person name="Baker S.E."/>
            <person name="Benoit I."/>
            <person name="Brakhage A.A."/>
            <person name="Braus G.H."/>
            <person name="Fischer R."/>
            <person name="Frisvad J.C."/>
            <person name="Goldman G.H."/>
            <person name="Houbraken J."/>
            <person name="Oakley B."/>
            <person name="Pocsi I."/>
            <person name="Scazzocchio C."/>
            <person name="Seiboth B."/>
            <person name="vanKuyk P.A."/>
            <person name="Wortman J."/>
            <person name="Dyer P.S."/>
            <person name="Grigoriev I.V."/>
        </authorList>
    </citation>
    <scope>NUCLEOTIDE SEQUENCE [LARGE SCALE GENOMIC DNA]</scope>
    <source>
        <strain evidence="6">DTO 134E9</strain>
    </source>
</reference>
<evidence type="ECO:0000313" key="5">
    <source>
        <dbReference type="EMBL" id="OJJ31808.1"/>
    </source>
</evidence>
<dbReference type="GO" id="GO:0032991">
    <property type="term" value="C:protein-containing complex"/>
    <property type="evidence" value="ECO:0007669"/>
    <property type="project" value="UniProtKB-ARBA"/>
</dbReference>
<dbReference type="RefSeq" id="XP_040685485.1">
    <property type="nucleotide sequence ID" value="XM_040828796.1"/>
</dbReference>
<keyword evidence="3" id="KW-0175">Coiled coil</keyword>
<dbReference type="GO" id="GO:0005768">
    <property type="term" value="C:endosome"/>
    <property type="evidence" value="ECO:0007669"/>
    <property type="project" value="TreeGrafter"/>
</dbReference>
<evidence type="ECO:0000256" key="4">
    <source>
        <dbReference type="SAM" id="MobiDB-lite"/>
    </source>
</evidence>
<dbReference type="GO" id="GO:0000323">
    <property type="term" value="C:lytic vacuole"/>
    <property type="evidence" value="ECO:0007669"/>
    <property type="project" value="TreeGrafter"/>
</dbReference>
<protein>
    <recommendedName>
        <fullName evidence="2">Autophagy-related protein 14</fullName>
    </recommendedName>
</protein>
<dbReference type="Pfam" id="PF10186">
    <property type="entry name" value="ATG14"/>
    <property type="match status" value="1"/>
</dbReference>
<dbReference type="OrthoDB" id="16772at2759"/>
<dbReference type="PANTHER" id="PTHR15157">
    <property type="entry name" value="UV RADIATION RESISTANCE-ASSOCIATED GENE PROTEIN"/>
    <property type="match status" value="1"/>
</dbReference>
<evidence type="ECO:0000256" key="3">
    <source>
        <dbReference type="ARBA" id="ARBA00023054"/>
    </source>
</evidence>
<dbReference type="EMBL" id="KV878215">
    <property type="protein sequence ID" value="OJJ31808.1"/>
    <property type="molecule type" value="Genomic_DNA"/>
</dbReference>
<evidence type="ECO:0000256" key="1">
    <source>
        <dbReference type="ARBA" id="ARBA00009574"/>
    </source>
</evidence>
<gene>
    <name evidence="5" type="ORF">ASPWEDRAFT_118150</name>
</gene>
<dbReference type="GeneID" id="63744644"/>
<feature type="region of interest" description="Disordered" evidence="4">
    <location>
        <begin position="482"/>
        <end position="553"/>
    </location>
</feature>
<keyword evidence="6" id="KW-1185">Reference proteome</keyword>
<dbReference type="PANTHER" id="PTHR15157:SF13">
    <property type="entry name" value="AUTOPHAGY-RELATED PROTEIN 14"/>
    <property type="match status" value="1"/>
</dbReference>
<feature type="compositionally biased region" description="Polar residues" evidence="4">
    <location>
        <begin position="534"/>
        <end position="547"/>
    </location>
</feature>
<evidence type="ECO:0000313" key="6">
    <source>
        <dbReference type="Proteomes" id="UP000184383"/>
    </source>
</evidence>
<evidence type="ECO:0000256" key="2">
    <source>
        <dbReference type="ARBA" id="ARBA00013807"/>
    </source>
</evidence>
<comment type="similarity">
    <text evidence="1">Belongs to the ATG14 family.</text>
</comment>
<dbReference type="STRING" id="1073089.A0A1L9RA80"/>